<dbReference type="InterPro" id="IPR039421">
    <property type="entry name" value="Type_1_exporter"/>
</dbReference>
<evidence type="ECO:0000313" key="14">
    <source>
        <dbReference type="Proteomes" id="UP000599578"/>
    </source>
</evidence>
<dbReference type="InterPro" id="IPR017871">
    <property type="entry name" value="ABC_transporter-like_CS"/>
</dbReference>
<dbReference type="GO" id="GO:0030256">
    <property type="term" value="C:type I protein secretion system complex"/>
    <property type="evidence" value="ECO:0007669"/>
    <property type="project" value="InterPro"/>
</dbReference>
<dbReference type="InterPro" id="IPR003593">
    <property type="entry name" value="AAA+_ATPase"/>
</dbReference>
<protein>
    <submittedName>
        <fullName evidence="13">Peptidase C39</fullName>
    </submittedName>
</protein>
<dbReference type="InterPro" id="IPR005074">
    <property type="entry name" value="Peptidase_C39"/>
</dbReference>
<keyword evidence="4" id="KW-1003">Cell membrane</keyword>
<dbReference type="InterPro" id="IPR027417">
    <property type="entry name" value="P-loop_NTPase"/>
</dbReference>
<comment type="similarity">
    <text evidence="2">Belongs to the ABC transporter superfamily. Protein-1 exporter (TC 3.A.1.109) family.</text>
</comment>
<evidence type="ECO:0000256" key="5">
    <source>
        <dbReference type="ARBA" id="ARBA00022692"/>
    </source>
</evidence>
<dbReference type="GO" id="GO:0008233">
    <property type="term" value="F:peptidase activity"/>
    <property type="evidence" value="ECO:0007669"/>
    <property type="project" value="InterPro"/>
</dbReference>
<dbReference type="SUPFAM" id="SSF52540">
    <property type="entry name" value="P-loop containing nucleoside triphosphate hydrolases"/>
    <property type="match status" value="1"/>
</dbReference>
<evidence type="ECO:0000256" key="7">
    <source>
        <dbReference type="ARBA" id="ARBA00022840"/>
    </source>
</evidence>
<keyword evidence="6" id="KW-0547">Nucleotide-binding</keyword>
<keyword evidence="5 10" id="KW-0812">Transmembrane</keyword>
<dbReference type="Gene3D" id="3.40.50.300">
    <property type="entry name" value="P-loop containing nucleotide triphosphate hydrolases"/>
    <property type="match status" value="1"/>
</dbReference>
<evidence type="ECO:0000256" key="8">
    <source>
        <dbReference type="ARBA" id="ARBA00022989"/>
    </source>
</evidence>
<keyword evidence="8 10" id="KW-1133">Transmembrane helix</keyword>
<dbReference type="PANTHER" id="PTHR24221:SF647">
    <property type="entry name" value="BLL6336 PROTEIN"/>
    <property type="match status" value="1"/>
</dbReference>
<dbReference type="AlphaFoldDB" id="A0A918DWQ8"/>
<keyword evidence="3" id="KW-0813">Transport</keyword>
<dbReference type="FunFam" id="1.20.1560.10:FF:000056">
    <property type="entry name" value="Alpha-hemolysin translocation ATP-binding protein HlyB"/>
    <property type="match status" value="1"/>
</dbReference>
<evidence type="ECO:0000256" key="10">
    <source>
        <dbReference type="SAM" id="Phobius"/>
    </source>
</evidence>
<name>A0A918DWQ8_9GAMM</name>
<evidence type="ECO:0000256" key="3">
    <source>
        <dbReference type="ARBA" id="ARBA00022448"/>
    </source>
</evidence>
<dbReference type="PANTHER" id="PTHR24221">
    <property type="entry name" value="ATP-BINDING CASSETTE SUB-FAMILY B"/>
    <property type="match status" value="1"/>
</dbReference>
<feature type="domain" description="ABC transporter" evidence="11">
    <location>
        <begin position="432"/>
        <end position="667"/>
    </location>
</feature>
<dbReference type="Proteomes" id="UP000599578">
    <property type="component" value="Unassembled WGS sequence"/>
</dbReference>
<organism evidence="13 14">
    <name type="scientific">Marinobacterium nitratireducens</name>
    <dbReference type="NCBI Taxonomy" id="518897"/>
    <lineage>
        <taxon>Bacteria</taxon>
        <taxon>Pseudomonadati</taxon>
        <taxon>Pseudomonadota</taxon>
        <taxon>Gammaproteobacteria</taxon>
        <taxon>Oceanospirillales</taxon>
        <taxon>Oceanospirillaceae</taxon>
        <taxon>Marinobacterium</taxon>
    </lineage>
</organism>
<dbReference type="Gene3D" id="3.90.70.10">
    <property type="entry name" value="Cysteine proteinases"/>
    <property type="match status" value="1"/>
</dbReference>
<keyword evidence="7" id="KW-0067">ATP-binding</keyword>
<dbReference type="GO" id="GO:0034040">
    <property type="term" value="F:ATPase-coupled lipid transmembrane transporter activity"/>
    <property type="evidence" value="ECO:0007669"/>
    <property type="project" value="TreeGrafter"/>
</dbReference>
<dbReference type="Gene3D" id="1.20.1560.10">
    <property type="entry name" value="ABC transporter type 1, transmembrane domain"/>
    <property type="match status" value="1"/>
</dbReference>
<feature type="domain" description="ABC transmembrane type-1" evidence="12">
    <location>
        <begin position="119"/>
        <end position="398"/>
    </location>
</feature>
<dbReference type="GO" id="GO:0005524">
    <property type="term" value="F:ATP binding"/>
    <property type="evidence" value="ECO:0007669"/>
    <property type="project" value="UniProtKB-KW"/>
</dbReference>
<evidence type="ECO:0000256" key="9">
    <source>
        <dbReference type="ARBA" id="ARBA00023136"/>
    </source>
</evidence>
<evidence type="ECO:0000259" key="12">
    <source>
        <dbReference type="PROSITE" id="PS50929"/>
    </source>
</evidence>
<dbReference type="FunFam" id="3.40.50.300:FF:000299">
    <property type="entry name" value="ABC transporter ATP-binding protein/permease"/>
    <property type="match status" value="1"/>
</dbReference>
<dbReference type="Pfam" id="PF00005">
    <property type="entry name" value="ABC_tran"/>
    <property type="match status" value="1"/>
</dbReference>
<comment type="subcellular location">
    <subcellularLocation>
        <location evidence="1">Cell membrane</location>
        <topology evidence="1">Multi-pass membrane protein</topology>
    </subcellularLocation>
</comment>
<dbReference type="SMART" id="SM00382">
    <property type="entry name" value="AAA"/>
    <property type="match status" value="1"/>
</dbReference>
<evidence type="ECO:0000256" key="4">
    <source>
        <dbReference type="ARBA" id="ARBA00022475"/>
    </source>
</evidence>
<feature type="transmembrane region" description="Helical" evidence="10">
    <location>
        <begin position="226"/>
        <end position="251"/>
    </location>
</feature>
<evidence type="ECO:0000256" key="2">
    <source>
        <dbReference type="ARBA" id="ARBA00006025"/>
    </source>
</evidence>
<accession>A0A918DWQ8</accession>
<dbReference type="Pfam" id="PF03412">
    <property type="entry name" value="Peptidase_C39"/>
    <property type="match status" value="1"/>
</dbReference>
<dbReference type="CDD" id="cd18588">
    <property type="entry name" value="ABC_6TM_CyaB_HlyB_like"/>
    <property type="match status" value="1"/>
</dbReference>
<dbReference type="InterPro" id="IPR010132">
    <property type="entry name" value="ATPase_T1SS_HlyB"/>
</dbReference>
<dbReference type="PROSITE" id="PS50929">
    <property type="entry name" value="ABC_TM1F"/>
    <property type="match status" value="1"/>
</dbReference>
<dbReference type="SUPFAM" id="SSF90123">
    <property type="entry name" value="ABC transporter transmembrane region"/>
    <property type="match status" value="1"/>
</dbReference>
<proteinExistence type="inferred from homology"/>
<dbReference type="GO" id="GO:0140359">
    <property type="term" value="F:ABC-type transporter activity"/>
    <property type="evidence" value="ECO:0007669"/>
    <property type="project" value="InterPro"/>
</dbReference>
<evidence type="ECO:0000259" key="11">
    <source>
        <dbReference type="PROSITE" id="PS50893"/>
    </source>
</evidence>
<comment type="caution">
    <text evidence="13">The sequence shown here is derived from an EMBL/GenBank/DDBJ whole genome shotgun (WGS) entry which is preliminary data.</text>
</comment>
<feature type="transmembrane region" description="Helical" evidence="10">
    <location>
        <begin position="115"/>
        <end position="137"/>
    </location>
</feature>
<dbReference type="GO" id="GO:0006508">
    <property type="term" value="P:proteolysis"/>
    <property type="evidence" value="ECO:0007669"/>
    <property type="project" value="InterPro"/>
</dbReference>
<sequence length="688" mass="76109">MRSQDMLRALKRLGLRARESRISADDLASVSLPAIAIDSNGDFFVLARVNRRADGTRCYLVMDGGGHPATLSPDELTARWSGRLILLARRRGLGEALQDFDIRWFIPPMLKYRRLFGEVLLISFFLQLFALVTPLFFQVVMDKVLVHRGFTTLDVLAFGFLVIALFDAVLGGLRSWLFAHTTHRVDVELGARLFNHLVSLPLAYFEARQAGHSVARVRELDTIRNFITGTALTLIIDLAFTVIFFAVMWFYSPTLTWIVLGTLPVYVALSIVITPILRHRLDEKFRTGAESQAFLVEAVTGMETLKSMAVEPQMQRCWEDQLARYVSASFRSGNLSNIANQVAGFTSKLTTLLIIWWGAHLVIDGAMSVGQLVAFNMIAGRVSGPILKLVQLWQDFQQAGISIRRLGDILNTPTEPGYNPGRSTLPRLEGRVRFEHAGFRYRPDGPAVLNDISFEVQPGEVIGIVGRSGSGKSTLAKLLQRLYVPESGRVLVDGVDLSLVDTAWLRRRIGVVPQESFLFSRSVRENIALANPGLPMDAIVRAARMAGAHDFILELAEGYDSPAGEHGCNLSGGQRQRIAIARALISNPRILIFDEATSALDYESERIVQQNLSTIARGRTLFIIAHRLSSVRHCDRILVMDRGRIVESGTHEQLLAARGLYSQLHSCQSDAEAAPVGADPGATAEAAR</sequence>
<dbReference type="PROSITE" id="PS50893">
    <property type="entry name" value="ABC_TRANSPORTER_2"/>
    <property type="match status" value="1"/>
</dbReference>
<dbReference type="InterPro" id="IPR036640">
    <property type="entry name" value="ABC1_TM_sf"/>
</dbReference>
<dbReference type="GO" id="GO:0016887">
    <property type="term" value="F:ATP hydrolysis activity"/>
    <property type="evidence" value="ECO:0007669"/>
    <property type="project" value="InterPro"/>
</dbReference>
<dbReference type="PROSITE" id="PS00211">
    <property type="entry name" value="ABC_TRANSPORTER_1"/>
    <property type="match status" value="1"/>
</dbReference>
<dbReference type="InterPro" id="IPR003439">
    <property type="entry name" value="ABC_transporter-like_ATP-bd"/>
</dbReference>
<dbReference type="GO" id="GO:0030253">
    <property type="term" value="P:protein secretion by the type I secretion system"/>
    <property type="evidence" value="ECO:0007669"/>
    <property type="project" value="InterPro"/>
</dbReference>
<reference evidence="13 14" key="1">
    <citation type="journal article" date="2014" name="Int. J. Syst. Evol. Microbiol.">
        <title>Complete genome sequence of Corynebacterium casei LMG S-19264T (=DSM 44701T), isolated from a smear-ripened cheese.</title>
        <authorList>
            <consortium name="US DOE Joint Genome Institute (JGI-PGF)"/>
            <person name="Walter F."/>
            <person name="Albersmeier A."/>
            <person name="Kalinowski J."/>
            <person name="Ruckert C."/>
        </authorList>
    </citation>
    <scope>NUCLEOTIDE SEQUENCE [LARGE SCALE GENOMIC DNA]</scope>
    <source>
        <strain evidence="13 14">CGMCC 1.7286</strain>
    </source>
</reference>
<dbReference type="NCBIfam" id="TIGR01846">
    <property type="entry name" value="type_I_sec_HlyB"/>
    <property type="match status" value="1"/>
</dbReference>
<dbReference type="GO" id="GO:0005886">
    <property type="term" value="C:plasma membrane"/>
    <property type="evidence" value="ECO:0007669"/>
    <property type="project" value="UniProtKB-SubCell"/>
</dbReference>
<feature type="transmembrane region" description="Helical" evidence="10">
    <location>
        <begin position="257"/>
        <end position="277"/>
    </location>
</feature>
<evidence type="ECO:0000256" key="1">
    <source>
        <dbReference type="ARBA" id="ARBA00004651"/>
    </source>
</evidence>
<feature type="transmembrane region" description="Helical" evidence="10">
    <location>
        <begin position="157"/>
        <end position="177"/>
    </location>
</feature>
<dbReference type="InterPro" id="IPR011527">
    <property type="entry name" value="ABC1_TM_dom"/>
</dbReference>
<evidence type="ECO:0000313" key="13">
    <source>
        <dbReference type="EMBL" id="GGO85253.1"/>
    </source>
</evidence>
<keyword evidence="9 10" id="KW-0472">Membrane</keyword>
<dbReference type="Pfam" id="PF00664">
    <property type="entry name" value="ABC_membrane"/>
    <property type="match status" value="1"/>
</dbReference>
<evidence type="ECO:0000256" key="6">
    <source>
        <dbReference type="ARBA" id="ARBA00022741"/>
    </source>
</evidence>
<gene>
    <name evidence="13" type="ORF">GCM10011348_33380</name>
</gene>
<keyword evidence="14" id="KW-1185">Reference proteome</keyword>
<dbReference type="EMBL" id="BMLT01000008">
    <property type="protein sequence ID" value="GGO85253.1"/>
    <property type="molecule type" value="Genomic_DNA"/>
</dbReference>